<organism evidence="1">
    <name type="scientific">Myoviridae sp. ct04y17</name>
    <dbReference type="NCBI Taxonomy" id="2827652"/>
    <lineage>
        <taxon>Viruses</taxon>
        <taxon>Duplodnaviria</taxon>
        <taxon>Heunggongvirae</taxon>
        <taxon>Uroviricota</taxon>
        <taxon>Caudoviricetes</taxon>
    </lineage>
</organism>
<evidence type="ECO:0008006" key="2">
    <source>
        <dbReference type="Google" id="ProtNLM"/>
    </source>
</evidence>
<reference evidence="1" key="1">
    <citation type="journal article" date="2021" name="Proc. Natl. Acad. Sci. U.S.A.">
        <title>A Catalog of Tens of Thousands of Viruses from Human Metagenomes Reveals Hidden Associations with Chronic Diseases.</title>
        <authorList>
            <person name="Tisza M.J."/>
            <person name="Buck C.B."/>
        </authorList>
    </citation>
    <scope>NUCLEOTIDE SEQUENCE</scope>
    <source>
        <strain evidence="1">Ct04y17</strain>
    </source>
</reference>
<sequence>MKVIIDINGEGTAKGAGEYFIGDTLTLQAIPEESVEFGYWLIADNETLKPEDRLKVSDNPFTIQVTPQITAKGNMKVEAYFYMSMREYLKAQIDYELKNTSYISVAQKWGFRLSDDSRETSEMKKDLAYADLLLIVCTAPSTIQGKTKKAGNWSITDTSKTISINDKKRLEQRAKDLYAKWGLNLDVGTDVEITRLRW</sequence>
<accession>A0A8S5SIJ1</accession>
<proteinExistence type="predicted"/>
<dbReference type="EMBL" id="BK032600">
    <property type="protein sequence ID" value="DAF50766.1"/>
    <property type="molecule type" value="Genomic_DNA"/>
</dbReference>
<evidence type="ECO:0000313" key="1">
    <source>
        <dbReference type="EMBL" id="DAF50766.1"/>
    </source>
</evidence>
<protein>
    <recommendedName>
        <fullName evidence="2">Bacterial repeat domain-containing protein</fullName>
    </recommendedName>
</protein>
<name>A0A8S5SIJ1_9CAUD</name>